<dbReference type="PROSITE" id="PS50011">
    <property type="entry name" value="PROTEIN_KINASE_DOM"/>
    <property type="match status" value="1"/>
</dbReference>
<dbReference type="Gene3D" id="1.10.510.10">
    <property type="entry name" value="Transferase(Phosphotransferase) domain 1"/>
    <property type="match status" value="1"/>
</dbReference>
<accession>A0A423VHW6</accession>
<dbReference type="InterPro" id="IPR000719">
    <property type="entry name" value="Prot_kinase_dom"/>
</dbReference>
<dbReference type="STRING" id="356882.A0A423VHW6"/>
<evidence type="ECO:0000313" key="4">
    <source>
        <dbReference type="EMBL" id="ROV90516.1"/>
    </source>
</evidence>
<dbReference type="OrthoDB" id="4062651at2759"/>
<evidence type="ECO:0000256" key="1">
    <source>
        <dbReference type="PROSITE-ProRule" id="PRU10141"/>
    </source>
</evidence>
<evidence type="ECO:0000259" key="3">
    <source>
        <dbReference type="PROSITE" id="PS50011"/>
    </source>
</evidence>
<name>A0A423VHW6_9PEZI</name>
<dbReference type="GO" id="GO:0004672">
    <property type="term" value="F:protein kinase activity"/>
    <property type="evidence" value="ECO:0007669"/>
    <property type="project" value="InterPro"/>
</dbReference>
<evidence type="ECO:0000256" key="2">
    <source>
        <dbReference type="SAM" id="MobiDB-lite"/>
    </source>
</evidence>
<dbReference type="InterPro" id="IPR011009">
    <property type="entry name" value="Kinase-like_dom_sf"/>
</dbReference>
<dbReference type="SMART" id="SM00220">
    <property type="entry name" value="S_TKc"/>
    <property type="match status" value="1"/>
</dbReference>
<dbReference type="GO" id="GO:0005524">
    <property type="term" value="F:ATP binding"/>
    <property type="evidence" value="ECO:0007669"/>
    <property type="project" value="UniProtKB-UniRule"/>
</dbReference>
<gene>
    <name evidence="4" type="ORF">VMCG_09824</name>
</gene>
<dbReference type="Proteomes" id="UP000283895">
    <property type="component" value="Unassembled WGS sequence"/>
</dbReference>
<proteinExistence type="predicted"/>
<dbReference type="EMBL" id="LKEA01000062">
    <property type="protein sequence ID" value="ROV90516.1"/>
    <property type="molecule type" value="Genomic_DNA"/>
</dbReference>
<dbReference type="PANTHER" id="PTHR44305">
    <property type="entry name" value="SI:DKEY-192D15.2-RELATED"/>
    <property type="match status" value="1"/>
</dbReference>
<organism evidence="4 5">
    <name type="scientific">Cytospora schulzeri</name>
    <dbReference type="NCBI Taxonomy" id="448051"/>
    <lineage>
        <taxon>Eukaryota</taxon>
        <taxon>Fungi</taxon>
        <taxon>Dikarya</taxon>
        <taxon>Ascomycota</taxon>
        <taxon>Pezizomycotina</taxon>
        <taxon>Sordariomycetes</taxon>
        <taxon>Sordariomycetidae</taxon>
        <taxon>Diaporthales</taxon>
        <taxon>Cytosporaceae</taxon>
        <taxon>Cytospora</taxon>
    </lineage>
</organism>
<feature type="domain" description="Protein kinase" evidence="3">
    <location>
        <begin position="130"/>
        <end position="462"/>
    </location>
</feature>
<comment type="caution">
    <text evidence="4">The sequence shown here is derived from an EMBL/GenBank/DDBJ whole genome shotgun (WGS) entry which is preliminary data.</text>
</comment>
<keyword evidence="1" id="KW-0067">ATP-binding</keyword>
<dbReference type="InterPro" id="IPR053083">
    <property type="entry name" value="TF_kinase-domain_protein"/>
</dbReference>
<dbReference type="PROSITE" id="PS00107">
    <property type="entry name" value="PROTEIN_KINASE_ATP"/>
    <property type="match status" value="1"/>
</dbReference>
<feature type="binding site" evidence="1">
    <location>
        <position position="163"/>
    </location>
    <ligand>
        <name>ATP</name>
        <dbReference type="ChEBI" id="CHEBI:30616"/>
    </ligand>
</feature>
<keyword evidence="1" id="KW-0547">Nucleotide-binding</keyword>
<sequence length="737" mass="84551">MNDLPASPRWSLYVDSRTRGFADLRFQINNFFEYLRSGRLLEYQARGEEPWNDLNNPQYALVGRDNRRIVGSWDRIYGNRTALDIILAQEPFRLRYGGGKTRESGGRYKQAANNEARRLGGVLRAKGINVNFIRNLGAGGNGVASLFEIRHGRAGPSKKFVVKSTLHPGGDMSLEKYYMMRLRRAKHIVQILKWGEDLMAGSGRGSPQDLQNWRAIDNDPTILALEFMKYGDLYGLVNKAAKGGWVIPDTILWKIFFCMVRACIAMQYPPRRRVNPNGGDAWLDDDGQDLNERLPEEARHIGYDLVHFDLDPQNVLIGDYDDSEHQTVPEQHHKEWEYVDILPQNQNPRPKVAGNYGPASNVYAIGLCMHDLITQSPPPYPPAAVGPVNAPGDPEPPFPPITNAWGVEVEPFYTHGFNLAIYNVDDVLKGLIVRCMADQPAHRPTLEELDEYMSGFESHPGWQNYAPERDWFRGTYNEPPPVRNRVLLRPRISPATLCRPQPLKTLEMPLHQTTDADGTAPDEQPTRIHPLRRPQLPEVLELLLHETTDADGTQPDEQSTRTHQLRRPQLPEILGLPLRQTIEADGTQLDETSTRTHQLRQRQALQAIEEPSEAMQEIFLHVYLHLRRSQKSIEEESKRSQRIPLCYFYPEEELLSSVLVLRSIRIHQTIEKELEGSQKILQYYSHLEEVHLFLVRVLLVRRAQKIIEKEPEGTGKIKEFQHQRDSYDPRQLSLQPY</sequence>
<dbReference type="InterPro" id="IPR017441">
    <property type="entry name" value="Protein_kinase_ATP_BS"/>
</dbReference>
<dbReference type="AlphaFoldDB" id="A0A423VHW6"/>
<protein>
    <recommendedName>
        <fullName evidence="3">Protein kinase domain-containing protein</fullName>
    </recommendedName>
</protein>
<reference evidence="4 5" key="1">
    <citation type="submission" date="2015-09" db="EMBL/GenBank/DDBJ databases">
        <title>Host preference determinants of Valsa canker pathogens revealed by comparative genomics.</title>
        <authorList>
            <person name="Yin Z."/>
            <person name="Huang L."/>
        </authorList>
    </citation>
    <scope>NUCLEOTIDE SEQUENCE [LARGE SCALE GENOMIC DNA]</scope>
    <source>
        <strain evidence="4 5">03-1</strain>
    </source>
</reference>
<dbReference type="SUPFAM" id="SSF56112">
    <property type="entry name" value="Protein kinase-like (PK-like)"/>
    <property type="match status" value="1"/>
</dbReference>
<dbReference type="PANTHER" id="PTHR44305:SF2">
    <property type="entry name" value="SI:DKEY-192D15.2"/>
    <property type="match status" value="1"/>
</dbReference>
<keyword evidence="5" id="KW-1185">Reference proteome</keyword>
<feature type="region of interest" description="Disordered" evidence="2">
    <location>
        <begin position="513"/>
        <end position="534"/>
    </location>
</feature>
<evidence type="ECO:0000313" key="5">
    <source>
        <dbReference type="Proteomes" id="UP000283895"/>
    </source>
</evidence>